<dbReference type="GO" id="GO:0003677">
    <property type="term" value="F:DNA binding"/>
    <property type="evidence" value="ECO:0007669"/>
    <property type="project" value="UniProtKB-KW"/>
</dbReference>
<dbReference type="CDD" id="cd06171">
    <property type="entry name" value="Sigma70_r4"/>
    <property type="match status" value="1"/>
</dbReference>
<evidence type="ECO:0000313" key="9">
    <source>
        <dbReference type="EMBL" id="OGL87551.1"/>
    </source>
</evidence>
<proteinExistence type="inferred from homology"/>
<comment type="caution">
    <text evidence="9">The sequence shown here is derived from an EMBL/GenBank/DDBJ whole genome shotgun (WGS) entry which is preliminary data.</text>
</comment>
<dbReference type="InterPro" id="IPR007630">
    <property type="entry name" value="RNA_pol_sigma70_r4"/>
</dbReference>
<protein>
    <recommendedName>
        <fullName evidence="6">RNA polymerase sigma factor</fullName>
    </recommendedName>
</protein>
<evidence type="ECO:0000259" key="7">
    <source>
        <dbReference type="Pfam" id="PF04542"/>
    </source>
</evidence>
<dbReference type="GO" id="GO:0006352">
    <property type="term" value="P:DNA-templated transcription initiation"/>
    <property type="evidence" value="ECO:0007669"/>
    <property type="project" value="InterPro"/>
</dbReference>
<sequence length="177" mass="20894">MPPEQIPTRDKELEERFLAAYDAQVKSIFRYIYYRTGQEKEETQELAQEVFMRTWAYLRENKRPIDDIRAFLFQVARHVIADRWRKHKPALPLEEISPQEEPVTPPLPHATIDLLIMEQHLLKLPIRHREILTLRFISDLGTEETGRILGLSANNVAVLTNRALKKLRKMIPRMDNT</sequence>
<dbReference type="SUPFAM" id="SSF88659">
    <property type="entry name" value="Sigma3 and sigma4 domains of RNA polymerase sigma factors"/>
    <property type="match status" value="1"/>
</dbReference>
<dbReference type="SUPFAM" id="SSF88946">
    <property type="entry name" value="Sigma2 domain of RNA polymerase sigma factors"/>
    <property type="match status" value="1"/>
</dbReference>
<dbReference type="NCBIfam" id="TIGR02937">
    <property type="entry name" value="sigma70-ECF"/>
    <property type="match status" value="1"/>
</dbReference>
<comment type="similarity">
    <text evidence="1 6">Belongs to the sigma-70 factor family. ECF subfamily.</text>
</comment>
<evidence type="ECO:0000256" key="6">
    <source>
        <dbReference type="RuleBase" id="RU000716"/>
    </source>
</evidence>
<evidence type="ECO:0000256" key="5">
    <source>
        <dbReference type="ARBA" id="ARBA00023163"/>
    </source>
</evidence>
<evidence type="ECO:0000259" key="8">
    <source>
        <dbReference type="Pfam" id="PF04545"/>
    </source>
</evidence>
<keyword evidence="3 6" id="KW-0731">Sigma factor</keyword>
<dbReference type="PROSITE" id="PS01063">
    <property type="entry name" value="SIGMA70_ECF"/>
    <property type="match status" value="1"/>
</dbReference>
<dbReference type="InterPro" id="IPR000838">
    <property type="entry name" value="RNA_pol_sigma70_ECF_CS"/>
</dbReference>
<dbReference type="GO" id="GO:0016987">
    <property type="term" value="F:sigma factor activity"/>
    <property type="evidence" value="ECO:0007669"/>
    <property type="project" value="UniProtKB-KW"/>
</dbReference>
<dbReference type="InterPro" id="IPR014284">
    <property type="entry name" value="RNA_pol_sigma-70_dom"/>
</dbReference>
<dbReference type="PANTHER" id="PTHR43133:SF52">
    <property type="entry name" value="ECF RNA POLYMERASE SIGMA FACTOR SIGL"/>
    <property type="match status" value="1"/>
</dbReference>
<reference evidence="9 10" key="1">
    <citation type="journal article" date="2016" name="Nat. Commun.">
        <title>Thousands of microbial genomes shed light on interconnected biogeochemical processes in an aquifer system.</title>
        <authorList>
            <person name="Anantharaman K."/>
            <person name="Brown C.T."/>
            <person name="Hug L.A."/>
            <person name="Sharon I."/>
            <person name="Castelle C.J."/>
            <person name="Probst A.J."/>
            <person name="Thomas B.C."/>
            <person name="Singh A."/>
            <person name="Wilkins M.J."/>
            <person name="Karaoz U."/>
            <person name="Brodie E.L."/>
            <person name="Williams K.H."/>
            <person name="Hubbard S.S."/>
            <person name="Banfield J.F."/>
        </authorList>
    </citation>
    <scope>NUCLEOTIDE SEQUENCE [LARGE SCALE GENOMIC DNA]</scope>
</reference>
<dbReference type="PANTHER" id="PTHR43133">
    <property type="entry name" value="RNA POLYMERASE ECF-TYPE SIGMA FACTO"/>
    <property type="match status" value="1"/>
</dbReference>
<keyword evidence="2 6" id="KW-0805">Transcription regulation</keyword>
<gene>
    <name evidence="9" type="ORF">A3I42_04430</name>
</gene>
<organism evidence="9 10">
    <name type="scientific">Candidatus Uhrbacteria bacterium RIFCSPLOWO2_02_FULL_49_11</name>
    <dbReference type="NCBI Taxonomy" id="1802409"/>
    <lineage>
        <taxon>Bacteria</taxon>
        <taxon>Candidatus Uhriibacteriota</taxon>
    </lineage>
</organism>
<dbReference type="InterPro" id="IPR007627">
    <property type="entry name" value="RNA_pol_sigma70_r2"/>
</dbReference>
<feature type="domain" description="RNA polymerase sigma-70 region 2" evidence="7">
    <location>
        <begin position="28"/>
        <end position="88"/>
    </location>
</feature>
<dbReference type="Gene3D" id="1.10.1740.10">
    <property type="match status" value="1"/>
</dbReference>
<accession>A0A1F7VAP7</accession>
<evidence type="ECO:0000256" key="1">
    <source>
        <dbReference type="ARBA" id="ARBA00010641"/>
    </source>
</evidence>
<dbReference type="InterPro" id="IPR013324">
    <property type="entry name" value="RNA_pol_sigma_r3/r4-like"/>
</dbReference>
<evidence type="ECO:0000313" key="10">
    <source>
        <dbReference type="Proteomes" id="UP000178264"/>
    </source>
</evidence>
<keyword evidence="5 6" id="KW-0804">Transcription</keyword>
<dbReference type="AlphaFoldDB" id="A0A1F7VAP7"/>
<dbReference type="InterPro" id="IPR013325">
    <property type="entry name" value="RNA_pol_sigma_r2"/>
</dbReference>
<feature type="domain" description="RNA polymerase sigma-70 region 4" evidence="8">
    <location>
        <begin position="122"/>
        <end position="169"/>
    </location>
</feature>
<name>A0A1F7VAP7_9BACT</name>
<dbReference type="Pfam" id="PF04542">
    <property type="entry name" value="Sigma70_r2"/>
    <property type="match status" value="1"/>
</dbReference>
<evidence type="ECO:0000256" key="3">
    <source>
        <dbReference type="ARBA" id="ARBA00023082"/>
    </source>
</evidence>
<dbReference type="InterPro" id="IPR039425">
    <property type="entry name" value="RNA_pol_sigma-70-like"/>
</dbReference>
<dbReference type="Gene3D" id="1.10.10.10">
    <property type="entry name" value="Winged helix-like DNA-binding domain superfamily/Winged helix DNA-binding domain"/>
    <property type="match status" value="1"/>
</dbReference>
<dbReference type="Pfam" id="PF04545">
    <property type="entry name" value="Sigma70_r4"/>
    <property type="match status" value="1"/>
</dbReference>
<dbReference type="Proteomes" id="UP000178264">
    <property type="component" value="Unassembled WGS sequence"/>
</dbReference>
<evidence type="ECO:0000256" key="4">
    <source>
        <dbReference type="ARBA" id="ARBA00023125"/>
    </source>
</evidence>
<evidence type="ECO:0000256" key="2">
    <source>
        <dbReference type="ARBA" id="ARBA00023015"/>
    </source>
</evidence>
<keyword evidence="4 6" id="KW-0238">DNA-binding</keyword>
<dbReference type="InterPro" id="IPR036388">
    <property type="entry name" value="WH-like_DNA-bd_sf"/>
</dbReference>
<dbReference type="EMBL" id="MGER01000076">
    <property type="protein sequence ID" value="OGL87551.1"/>
    <property type="molecule type" value="Genomic_DNA"/>
</dbReference>